<dbReference type="PANTHER" id="PTHR28083:SF1">
    <property type="entry name" value="GOOD FOR FULL DBP5 ACTIVITY PROTEIN 2"/>
    <property type="match status" value="1"/>
</dbReference>
<dbReference type="GO" id="GO:0003676">
    <property type="term" value="F:nucleic acid binding"/>
    <property type="evidence" value="ECO:0007669"/>
    <property type="project" value="InterPro"/>
</dbReference>
<evidence type="ECO:0000256" key="1">
    <source>
        <dbReference type="SAM" id="MobiDB-lite"/>
    </source>
</evidence>
<evidence type="ECO:0000313" key="4">
    <source>
        <dbReference type="Proteomes" id="UP000186955"/>
    </source>
</evidence>
<gene>
    <name evidence="3" type="ORF">PENSUB_8697</name>
</gene>
<dbReference type="InterPro" id="IPR048519">
    <property type="entry name" value="Gfd2/YDR514C-like_C"/>
</dbReference>
<proteinExistence type="predicted"/>
<dbReference type="InterPro" id="IPR040151">
    <property type="entry name" value="Gfd2/YDR514C-like"/>
</dbReference>
<sequence length="573" mass="65867">MVSRSKRLQMMFAGDEELLHLDTRLTLQDGPTHDPWNESPSQPVQETPETTVPATVPSTMPPVVPAIEPQPVTQTKPNSSPRMNTKIPEWELRNAFCPARALPKFPFKYVLPKGGALSKQIAREYFDGGAIWNRLWEVYYLPIPWSITEQPLLLISALQVKDFFDKINYELNCDISLKRNQEGLVVFFDANDGTPQPVFHGRIENRGGLDIAEKSIPEPESGDENWTKKCEPAAVRAFAKKVHEAILAYKKKKIKPKSRVPNPLKDELEWRMIQQPPGRGLYHLMSFLGLRPPLYDDNWLNGGEVYDPVNLLEPVRWEPQDSPIFYSVDVEWNERNFTQLTEIGISMLDTLDIRGIPPGVNGENWVKHIKSAHLRTAEYKNFRNSQFVMGYPDMFLFGKSEIVPNEQMGRRTDLFFATPYDGTEDKNRPDLPEHRLVTRNIVLVGHNPDADIKMLAERCTIFNSMDLRPQKLIRSLLDTQELFQRLRTQKNPSKLETILIQLGLEPEFLHNAGNDARYTLEALIRMAMELAAKKMEPKQVSDEEEDPEWKIVEEEKTEQQVVVQEAEVSSSEW</sequence>
<dbReference type="GO" id="GO:0005634">
    <property type="term" value="C:nucleus"/>
    <property type="evidence" value="ECO:0007669"/>
    <property type="project" value="TreeGrafter"/>
</dbReference>
<feature type="compositionally biased region" description="Polar residues" evidence="1">
    <location>
        <begin position="71"/>
        <end position="83"/>
    </location>
</feature>
<organism evidence="3 4">
    <name type="scientific">Penicillium subrubescens</name>
    <dbReference type="NCBI Taxonomy" id="1316194"/>
    <lineage>
        <taxon>Eukaryota</taxon>
        <taxon>Fungi</taxon>
        <taxon>Dikarya</taxon>
        <taxon>Ascomycota</taxon>
        <taxon>Pezizomycotina</taxon>
        <taxon>Eurotiomycetes</taxon>
        <taxon>Eurotiomycetidae</taxon>
        <taxon>Eurotiales</taxon>
        <taxon>Aspergillaceae</taxon>
        <taxon>Penicillium</taxon>
    </lineage>
</organism>
<dbReference type="InterPro" id="IPR036397">
    <property type="entry name" value="RNaseH_sf"/>
</dbReference>
<dbReference type="Pfam" id="PF21762">
    <property type="entry name" value="DEDDh_C"/>
    <property type="match status" value="1"/>
</dbReference>
<dbReference type="Gene3D" id="3.30.420.10">
    <property type="entry name" value="Ribonuclease H-like superfamily/Ribonuclease H"/>
    <property type="match status" value="1"/>
</dbReference>
<dbReference type="AlphaFoldDB" id="A0A1Q5TGG5"/>
<dbReference type="InterPro" id="IPR012337">
    <property type="entry name" value="RNaseH-like_sf"/>
</dbReference>
<accession>A0A1Q5TGG5</accession>
<protein>
    <recommendedName>
        <fullName evidence="2">Gfd2/YDR514C-like C-terminal domain-containing protein</fullName>
    </recommendedName>
</protein>
<dbReference type="EMBL" id="MNBE01000664">
    <property type="protein sequence ID" value="OKO99310.1"/>
    <property type="molecule type" value="Genomic_DNA"/>
</dbReference>
<keyword evidence="4" id="KW-1185">Reference proteome</keyword>
<dbReference type="STRING" id="1316194.A0A1Q5TGG5"/>
<dbReference type="PANTHER" id="PTHR28083">
    <property type="entry name" value="GOOD FOR FULL DBP5 ACTIVITY PROTEIN 2"/>
    <property type="match status" value="1"/>
</dbReference>
<feature type="domain" description="Gfd2/YDR514C-like C-terminal" evidence="2">
    <location>
        <begin position="324"/>
        <end position="526"/>
    </location>
</feature>
<evidence type="ECO:0000313" key="3">
    <source>
        <dbReference type="EMBL" id="OKO99310.1"/>
    </source>
</evidence>
<feature type="region of interest" description="Disordered" evidence="1">
    <location>
        <begin position="28"/>
        <end position="85"/>
    </location>
</feature>
<dbReference type="Proteomes" id="UP000186955">
    <property type="component" value="Unassembled WGS sequence"/>
</dbReference>
<dbReference type="SUPFAM" id="SSF53098">
    <property type="entry name" value="Ribonuclease H-like"/>
    <property type="match status" value="1"/>
</dbReference>
<name>A0A1Q5TGG5_9EURO</name>
<feature type="compositionally biased region" description="Low complexity" evidence="1">
    <location>
        <begin position="42"/>
        <end position="57"/>
    </location>
</feature>
<comment type="caution">
    <text evidence="3">The sequence shown here is derived from an EMBL/GenBank/DDBJ whole genome shotgun (WGS) entry which is preliminary data.</text>
</comment>
<evidence type="ECO:0000259" key="2">
    <source>
        <dbReference type="Pfam" id="PF21762"/>
    </source>
</evidence>
<reference evidence="3 4" key="1">
    <citation type="submission" date="2016-10" db="EMBL/GenBank/DDBJ databases">
        <title>Genome sequence of the ascomycete fungus Penicillium subrubescens.</title>
        <authorList>
            <person name="De Vries R.P."/>
            <person name="Peng M."/>
            <person name="Dilokpimol A."/>
            <person name="Hilden K."/>
            <person name="Makela M.R."/>
            <person name="Grigoriev I."/>
            <person name="Riley R."/>
            <person name="Granchi Z."/>
        </authorList>
    </citation>
    <scope>NUCLEOTIDE SEQUENCE [LARGE SCALE GENOMIC DNA]</scope>
    <source>
        <strain evidence="3 4">CBS 132785</strain>
    </source>
</reference>